<reference evidence="3" key="2">
    <citation type="submission" date="2020-09" db="EMBL/GenBank/DDBJ databases">
        <authorList>
            <person name="Sun Q."/>
            <person name="Ohkuma M."/>
        </authorList>
    </citation>
    <scope>NUCLEOTIDE SEQUENCE</scope>
    <source>
        <strain evidence="3">JCM 13064</strain>
    </source>
</reference>
<dbReference type="Proteomes" id="UP000645217">
    <property type="component" value="Unassembled WGS sequence"/>
</dbReference>
<dbReference type="Pfam" id="PF01590">
    <property type="entry name" value="GAF"/>
    <property type="match status" value="1"/>
</dbReference>
<accession>A0A917RJY9</accession>
<evidence type="ECO:0000313" key="4">
    <source>
        <dbReference type="Proteomes" id="UP000645217"/>
    </source>
</evidence>
<protein>
    <recommendedName>
        <fullName evidence="2">GAF domain-containing protein</fullName>
    </recommendedName>
</protein>
<name>A0A917RJY9_9ACTN</name>
<evidence type="ECO:0000313" key="3">
    <source>
        <dbReference type="EMBL" id="GGL11410.1"/>
    </source>
</evidence>
<organism evidence="3 4">
    <name type="scientific">Sphaerisporangium melleum</name>
    <dbReference type="NCBI Taxonomy" id="321316"/>
    <lineage>
        <taxon>Bacteria</taxon>
        <taxon>Bacillati</taxon>
        <taxon>Actinomycetota</taxon>
        <taxon>Actinomycetes</taxon>
        <taxon>Streptosporangiales</taxon>
        <taxon>Streptosporangiaceae</taxon>
        <taxon>Sphaerisporangium</taxon>
    </lineage>
</organism>
<reference evidence="3" key="1">
    <citation type="journal article" date="2014" name="Int. J. Syst. Evol. Microbiol.">
        <title>Complete genome sequence of Corynebacterium casei LMG S-19264T (=DSM 44701T), isolated from a smear-ripened cheese.</title>
        <authorList>
            <consortium name="US DOE Joint Genome Institute (JGI-PGF)"/>
            <person name="Walter F."/>
            <person name="Albersmeier A."/>
            <person name="Kalinowski J."/>
            <person name="Ruckert C."/>
        </authorList>
    </citation>
    <scope>NUCLEOTIDE SEQUENCE</scope>
    <source>
        <strain evidence="3">JCM 13064</strain>
    </source>
</reference>
<feature type="domain" description="GAF" evidence="2">
    <location>
        <begin position="15"/>
        <end position="222"/>
    </location>
</feature>
<dbReference type="SUPFAM" id="SSF55781">
    <property type="entry name" value="GAF domain-like"/>
    <property type="match status" value="1"/>
</dbReference>
<dbReference type="EMBL" id="BMNT01000042">
    <property type="protein sequence ID" value="GGL11410.1"/>
    <property type="molecule type" value="Genomic_DNA"/>
</dbReference>
<dbReference type="RefSeq" id="WP_203968535.1">
    <property type="nucleotide sequence ID" value="NZ_BMNT01000042.1"/>
</dbReference>
<dbReference type="AlphaFoldDB" id="A0A917RJY9"/>
<keyword evidence="4" id="KW-1185">Reference proteome</keyword>
<feature type="region of interest" description="Disordered" evidence="1">
    <location>
        <begin position="138"/>
        <end position="185"/>
    </location>
</feature>
<evidence type="ECO:0000259" key="2">
    <source>
        <dbReference type="SMART" id="SM00065"/>
    </source>
</evidence>
<gene>
    <name evidence="3" type="ORF">GCM10007964_61940</name>
</gene>
<sequence length="264" mass="26703">MSLYDHLPADDGEITERRLLQSIVEVARHVFDSAAASVFLVDPDTGELVFEAVSGEGEGHLLGTRFPPGTGIAGWVAASGQPMIADDVGVTPQFAHDAAESTGYVPNSIMAAPLIRHERCIGVLEVLDRAGAAASARADGAHEASSSGHSNGSSGANGTSGSGGSGGTGTAGSNGSNGSGGGTVGDGLAGRRGELADVHLLGLIATQAAYGLELLLRLRDVNASLSPAGDVHELLQRISDRVHPGTSTHPQALKLLAVAEELLH</sequence>
<feature type="compositionally biased region" description="Low complexity" evidence="1">
    <location>
        <begin position="138"/>
        <end position="157"/>
    </location>
</feature>
<evidence type="ECO:0000256" key="1">
    <source>
        <dbReference type="SAM" id="MobiDB-lite"/>
    </source>
</evidence>
<dbReference type="SMART" id="SM00065">
    <property type="entry name" value="GAF"/>
    <property type="match status" value="1"/>
</dbReference>
<dbReference type="Gene3D" id="3.30.450.40">
    <property type="match status" value="1"/>
</dbReference>
<feature type="compositionally biased region" description="Gly residues" evidence="1">
    <location>
        <begin position="158"/>
        <end position="185"/>
    </location>
</feature>
<proteinExistence type="predicted"/>
<comment type="caution">
    <text evidence="3">The sequence shown here is derived from an EMBL/GenBank/DDBJ whole genome shotgun (WGS) entry which is preliminary data.</text>
</comment>
<dbReference type="InterPro" id="IPR029016">
    <property type="entry name" value="GAF-like_dom_sf"/>
</dbReference>
<dbReference type="InterPro" id="IPR003018">
    <property type="entry name" value="GAF"/>
</dbReference>